<accession>I3EJB0</accession>
<dbReference type="VEuPathDB" id="MicrosporidiaDB:NEQG_00077"/>
<evidence type="ECO:0000256" key="1">
    <source>
        <dbReference type="SAM" id="MobiDB-lite"/>
    </source>
</evidence>
<dbReference type="OrthoDB" id="10309008at2759"/>
<proteinExistence type="predicted"/>
<dbReference type="HOGENOM" id="CLU_308844_0_0_1"/>
<feature type="region of interest" description="Disordered" evidence="1">
    <location>
        <begin position="40"/>
        <end position="67"/>
    </location>
</feature>
<organism evidence="2 3">
    <name type="scientific">Nematocida parisii (strain ERTm3)</name>
    <name type="common">Nematode killer fungus</name>
    <dbReference type="NCBI Taxonomy" id="935791"/>
    <lineage>
        <taxon>Eukaryota</taxon>
        <taxon>Fungi</taxon>
        <taxon>Fungi incertae sedis</taxon>
        <taxon>Microsporidia</taxon>
        <taxon>Nematocida</taxon>
    </lineage>
</organism>
<keyword evidence="3" id="KW-1185">Reference proteome</keyword>
<dbReference type="AlphaFoldDB" id="I3EJB0"/>
<evidence type="ECO:0000313" key="2">
    <source>
        <dbReference type="EMBL" id="EIJ89307.1"/>
    </source>
</evidence>
<protein>
    <submittedName>
        <fullName evidence="2">Uncharacterized protein</fullName>
    </submittedName>
</protein>
<dbReference type="InParanoid" id="I3EJB0"/>
<dbReference type="EMBL" id="GL870876">
    <property type="protein sequence ID" value="EIJ89307.1"/>
    <property type="molecule type" value="Genomic_DNA"/>
</dbReference>
<sequence length="955" mass="111364">MRFFFTEKKAYIIIGSVLFIALGLASATIYFKSQKNKKVTEPDNKDIARKDELEKIQNKQEDADSREIKSQMAFKENLPEQVHAKKERNTNTNDIVSASISDLPTPSQKTSALNGVKSKRAPYNPNKRFKSQLKIEVTKDNNFIVIDDKKVDKATKETRNRLEKENMSIKESSLVDFNEKPDSIDTKNASLRPNNLQDCAKADDDAYMCNEVSKIKFNPLIYMKDVINSIRNPEEIIAESFNKCVEYTIYEFVFLLGGSIQERKVLISEIERECTTNKVSKYQYIFDHPKSQITKTDIVQLKMFIDVHGPKTYNDEEEALGIPEDSNNLNLTMGDVLVRLKNYYHQDKLFLDNQFMDIFNISSNIKKVLECLLTIPEIIHDLSYVMSFSVIKASITRIMDTKDDKHYQVNNWFSANKNNVSGFLMLYYILTTLKEIAEIHKLYSSDFQELKNNKNYLTQIKEIGLRLEHIMSEREAFYSKYAGECDRYYLMGIDLYNAMCIIYESTPFFVYSKGKEESIIIHNDETKKEIPYNNDSVSTMEQNSDNPNQGEIIEVWGKKIIEEERLLLWDHDIKSPVFDKDIKCLVSQSEMPFLIDSPETPSNFEFYFINNSEQKRYTHYLPRKYEDQLTATDILKYAVEMHGLEEKYTHIILYHKKTRKWSNESDKHNFSFKKLLDNGLVPFIYYIPLFSENLNKENPNENEMLFLVEFTTEKPIVDGSILRAPLFLNELLFKSIRNFKISTVSQLCASGDSINPQIVKYKEIEPIKQLNYFAPQYPYIIEVIEDFSIYSDMYVDLENSTITSIDSLISSSAHAKFFFDFRKEYLNNYIARIPSIWGYSNVYSTKEGNKLKYDSLKKSPNLGVQIIVTQDANSDPETESDNKSIYFYGRSPSGKKTLYAYYKQNKKMHMAPFESLKQEKMKNADILHMRLEPKRHKFISNSKLCCDLLINLMSN</sequence>
<reference evidence="2" key="1">
    <citation type="submission" date="2011-01" db="EMBL/GenBank/DDBJ databases">
        <title>The Genome Sequence of Nematocida parisii strain ERTm3.</title>
        <authorList>
            <consortium name="The Broad Institute Genome Sequencing Platform"/>
            <consortium name="The Broad Institute Genome Sequencing Center for Infectious Disease"/>
            <person name="Cuomo C."/>
            <person name="Troemel E."/>
            <person name="Young S.K."/>
            <person name="Zeng Q."/>
            <person name="Gargeya S."/>
            <person name="Fitzgerald M."/>
            <person name="Haas B."/>
            <person name="Abouelleil A."/>
            <person name="Alvarado L."/>
            <person name="Arachchi H.M."/>
            <person name="Berlin A."/>
            <person name="Chapman S.B."/>
            <person name="Gearin G."/>
            <person name="Goldberg J."/>
            <person name="Griggs A."/>
            <person name="Gujja S."/>
            <person name="Hansen M."/>
            <person name="Heiman D."/>
            <person name="Howarth C."/>
            <person name="Larimer J."/>
            <person name="Lui A."/>
            <person name="MacDonald P.J.P."/>
            <person name="McCowen C."/>
            <person name="Montmayeur A."/>
            <person name="Murphy C."/>
            <person name="Neiman D."/>
            <person name="Pearson M."/>
            <person name="Priest M."/>
            <person name="Roberts A."/>
            <person name="Saif S."/>
            <person name="Shea T."/>
            <person name="Sisk P."/>
            <person name="Stolte C."/>
            <person name="Sykes S."/>
            <person name="Wortman J."/>
            <person name="Nusbaum C."/>
            <person name="Birren B."/>
        </authorList>
    </citation>
    <scope>NUCLEOTIDE SEQUENCE</scope>
    <source>
        <strain evidence="2">ERTm3</strain>
    </source>
</reference>
<evidence type="ECO:0000313" key="3">
    <source>
        <dbReference type="Proteomes" id="UP000002872"/>
    </source>
</evidence>
<dbReference type="Proteomes" id="UP000002872">
    <property type="component" value="Unassembled WGS sequence"/>
</dbReference>
<feature type="region of interest" description="Disordered" evidence="1">
    <location>
        <begin position="97"/>
        <end position="125"/>
    </location>
</feature>
<name>I3EJB0_NEMP3</name>
<gene>
    <name evidence="2" type="ORF">NEQG_00077</name>
</gene>
<feature type="compositionally biased region" description="Polar residues" evidence="1">
    <location>
        <begin position="97"/>
        <end position="113"/>
    </location>
</feature>